<accession>A0AAV7Q0Y8</accession>
<sequence>PLSAHPKRLGSGKLPVVGDPIKRATPLPENVTSWLLQMLHEIGCELVPQEVQQIFLPVLEAMTATK</sequence>
<feature type="non-terminal residue" evidence="1">
    <location>
        <position position="1"/>
    </location>
</feature>
<dbReference type="AlphaFoldDB" id="A0AAV7Q0Y8"/>
<protein>
    <submittedName>
        <fullName evidence="1">Uncharacterized protein</fullName>
    </submittedName>
</protein>
<gene>
    <name evidence="1" type="ORF">NDU88_011476</name>
</gene>
<evidence type="ECO:0000313" key="1">
    <source>
        <dbReference type="EMBL" id="KAJ1133179.1"/>
    </source>
</evidence>
<dbReference type="EMBL" id="JANPWB010000011">
    <property type="protein sequence ID" value="KAJ1133179.1"/>
    <property type="molecule type" value="Genomic_DNA"/>
</dbReference>
<reference evidence="1" key="1">
    <citation type="journal article" date="2022" name="bioRxiv">
        <title>Sequencing and chromosome-scale assembly of the giantPleurodeles waltlgenome.</title>
        <authorList>
            <person name="Brown T."/>
            <person name="Elewa A."/>
            <person name="Iarovenko S."/>
            <person name="Subramanian E."/>
            <person name="Araus A.J."/>
            <person name="Petzold A."/>
            <person name="Susuki M."/>
            <person name="Suzuki K.-i.T."/>
            <person name="Hayashi T."/>
            <person name="Toyoda A."/>
            <person name="Oliveira C."/>
            <person name="Osipova E."/>
            <person name="Leigh N.D."/>
            <person name="Simon A."/>
            <person name="Yun M.H."/>
        </authorList>
    </citation>
    <scope>NUCLEOTIDE SEQUENCE</scope>
    <source>
        <strain evidence="1">20211129_DDA</strain>
        <tissue evidence="1">Liver</tissue>
    </source>
</reference>
<feature type="non-terminal residue" evidence="1">
    <location>
        <position position="66"/>
    </location>
</feature>
<keyword evidence="2" id="KW-1185">Reference proteome</keyword>
<organism evidence="1 2">
    <name type="scientific">Pleurodeles waltl</name>
    <name type="common">Iberian ribbed newt</name>
    <dbReference type="NCBI Taxonomy" id="8319"/>
    <lineage>
        <taxon>Eukaryota</taxon>
        <taxon>Metazoa</taxon>
        <taxon>Chordata</taxon>
        <taxon>Craniata</taxon>
        <taxon>Vertebrata</taxon>
        <taxon>Euteleostomi</taxon>
        <taxon>Amphibia</taxon>
        <taxon>Batrachia</taxon>
        <taxon>Caudata</taxon>
        <taxon>Salamandroidea</taxon>
        <taxon>Salamandridae</taxon>
        <taxon>Pleurodelinae</taxon>
        <taxon>Pleurodeles</taxon>
    </lineage>
</organism>
<comment type="caution">
    <text evidence="1">The sequence shown here is derived from an EMBL/GenBank/DDBJ whole genome shotgun (WGS) entry which is preliminary data.</text>
</comment>
<name>A0AAV7Q0Y8_PLEWA</name>
<dbReference type="Proteomes" id="UP001066276">
    <property type="component" value="Chromosome 7"/>
</dbReference>
<evidence type="ECO:0000313" key="2">
    <source>
        <dbReference type="Proteomes" id="UP001066276"/>
    </source>
</evidence>
<proteinExistence type="predicted"/>